<dbReference type="AlphaFoldDB" id="A0A381PIS7"/>
<protein>
    <submittedName>
        <fullName evidence="2">Uncharacterized protein</fullName>
    </submittedName>
</protein>
<proteinExistence type="predicted"/>
<organism evidence="2">
    <name type="scientific">marine metagenome</name>
    <dbReference type="NCBI Taxonomy" id="408172"/>
    <lineage>
        <taxon>unclassified sequences</taxon>
        <taxon>metagenomes</taxon>
        <taxon>ecological metagenomes</taxon>
    </lineage>
</organism>
<evidence type="ECO:0000256" key="1">
    <source>
        <dbReference type="SAM" id="MobiDB-lite"/>
    </source>
</evidence>
<accession>A0A381PIS7</accession>
<feature type="region of interest" description="Disordered" evidence="1">
    <location>
        <begin position="1"/>
        <end position="60"/>
    </location>
</feature>
<name>A0A381PIS7_9ZZZZ</name>
<reference evidence="2" key="1">
    <citation type="submission" date="2018-05" db="EMBL/GenBank/DDBJ databases">
        <authorList>
            <person name="Lanie J.A."/>
            <person name="Ng W.-L."/>
            <person name="Kazmierczak K.M."/>
            <person name="Andrzejewski T.M."/>
            <person name="Davidsen T.M."/>
            <person name="Wayne K.J."/>
            <person name="Tettelin H."/>
            <person name="Glass J.I."/>
            <person name="Rusch D."/>
            <person name="Podicherti R."/>
            <person name="Tsui H.-C.T."/>
            <person name="Winkler M.E."/>
        </authorList>
    </citation>
    <scope>NUCLEOTIDE SEQUENCE</scope>
</reference>
<dbReference type="EMBL" id="UINC01000973">
    <property type="protein sequence ID" value="SUZ66009.1"/>
    <property type="molecule type" value="Genomic_DNA"/>
</dbReference>
<feature type="compositionally biased region" description="Low complexity" evidence="1">
    <location>
        <begin position="33"/>
        <end position="60"/>
    </location>
</feature>
<feature type="compositionally biased region" description="Polar residues" evidence="1">
    <location>
        <begin position="18"/>
        <end position="27"/>
    </location>
</feature>
<evidence type="ECO:0000313" key="2">
    <source>
        <dbReference type="EMBL" id="SUZ66009.1"/>
    </source>
</evidence>
<sequence>MNPFDAKALAAHHPLSNGRRSGSNAETAATIGPTATHQTVAPATTPAPTTAPTETPISTPTIAPIRRLWVDSVARTATERKQLIERDQNGRVWEFVTEGPIGIDPVICWCTGITLKA</sequence>
<gene>
    <name evidence="2" type="ORF">METZ01_LOCUS18863</name>
</gene>